<dbReference type="Proteomes" id="UP001279734">
    <property type="component" value="Unassembled WGS sequence"/>
</dbReference>
<feature type="compositionally biased region" description="Gly residues" evidence="1">
    <location>
        <begin position="1"/>
        <end position="10"/>
    </location>
</feature>
<evidence type="ECO:0000256" key="1">
    <source>
        <dbReference type="SAM" id="MobiDB-lite"/>
    </source>
</evidence>
<accession>A0AAD3XK88</accession>
<name>A0AAD3XK88_NEPGR</name>
<keyword evidence="3" id="KW-1185">Reference proteome</keyword>
<reference evidence="2" key="1">
    <citation type="submission" date="2023-05" db="EMBL/GenBank/DDBJ databases">
        <title>Nepenthes gracilis genome sequencing.</title>
        <authorList>
            <person name="Fukushima K."/>
        </authorList>
    </citation>
    <scope>NUCLEOTIDE SEQUENCE</scope>
    <source>
        <strain evidence="2">SING2019-196</strain>
    </source>
</reference>
<dbReference type="EMBL" id="BSYO01000007">
    <property type="protein sequence ID" value="GMH07485.1"/>
    <property type="molecule type" value="Genomic_DNA"/>
</dbReference>
<feature type="compositionally biased region" description="Low complexity" evidence="1">
    <location>
        <begin position="213"/>
        <end position="225"/>
    </location>
</feature>
<feature type="compositionally biased region" description="Low complexity" evidence="1">
    <location>
        <begin position="23"/>
        <end position="34"/>
    </location>
</feature>
<proteinExistence type="predicted"/>
<dbReference type="AlphaFoldDB" id="A0AAD3XK88"/>
<comment type="caution">
    <text evidence="2">The sequence shown here is derived from an EMBL/GenBank/DDBJ whole genome shotgun (WGS) entry which is preliminary data.</text>
</comment>
<feature type="region of interest" description="Disordered" evidence="1">
    <location>
        <begin position="158"/>
        <end position="237"/>
    </location>
</feature>
<feature type="region of interest" description="Disordered" evidence="1">
    <location>
        <begin position="1"/>
        <end position="91"/>
    </location>
</feature>
<feature type="compositionally biased region" description="Basic and acidic residues" evidence="1">
    <location>
        <begin position="40"/>
        <end position="49"/>
    </location>
</feature>
<evidence type="ECO:0000313" key="3">
    <source>
        <dbReference type="Proteomes" id="UP001279734"/>
    </source>
</evidence>
<evidence type="ECO:0000313" key="2">
    <source>
        <dbReference type="EMBL" id="GMH07485.1"/>
    </source>
</evidence>
<protein>
    <submittedName>
        <fullName evidence="2">Uncharacterized protein</fullName>
    </submittedName>
</protein>
<organism evidence="2 3">
    <name type="scientific">Nepenthes gracilis</name>
    <name type="common">Slender pitcher plant</name>
    <dbReference type="NCBI Taxonomy" id="150966"/>
    <lineage>
        <taxon>Eukaryota</taxon>
        <taxon>Viridiplantae</taxon>
        <taxon>Streptophyta</taxon>
        <taxon>Embryophyta</taxon>
        <taxon>Tracheophyta</taxon>
        <taxon>Spermatophyta</taxon>
        <taxon>Magnoliopsida</taxon>
        <taxon>eudicotyledons</taxon>
        <taxon>Gunneridae</taxon>
        <taxon>Pentapetalae</taxon>
        <taxon>Caryophyllales</taxon>
        <taxon>Nepenthaceae</taxon>
        <taxon>Nepenthes</taxon>
    </lineage>
</organism>
<sequence length="237" mass="23547">MAGPSKGGPGDSAAHPPPRATEEGSCSLLESSSSGDEDAAALKRLREAEGTSLRRSKRRVTGPSIVGGSPAPKRPVSAGHQGETAKPSSTSIAGLAAREVCEVESLPAGDPPTCSAVEVTDDVVVLEGPEGPFATAPEPASEARGPVESLAILVKPISEYRPPEDLDAPSEVGAAPAADPVQAEEGEAGTSSWQEPPSVPTAASPPVSPPPAGEGAEPQGEALPGDLAHSPSAAVSI</sequence>
<gene>
    <name evidence="2" type="ORF">Nepgr_009325</name>
</gene>